<evidence type="ECO:0008006" key="4">
    <source>
        <dbReference type="Google" id="ProtNLM"/>
    </source>
</evidence>
<evidence type="ECO:0000313" key="2">
    <source>
        <dbReference type="EMBL" id="SHE32476.1"/>
    </source>
</evidence>
<dbReference type="STRING" id="1302690.BUE76_23625"/>
<evidence type="ECO:0000313" key="3">
    <source>
        <dbReference type="Proteomes" id="UP000184368"/>
    </source>
</evidence>
<gene>
    <name evidence="2" type="ORF">SAMN05444008_101150</name>
</gene>
<reference evidence="2 3" key="1">
    <citation type="submission" date="2016-11" db="EMBL/GenBank/DDBJ databases">
        <authorList>
            <person name="Jaros S."/>
            <person name="Januszkiewicz K."/>
            <person name="Wedrychowicz H."/>
        </authorList>
    </citation>
    <scope>NUCLEOTIDE SEQUENCE [LARGE SCALE GENOMIC DNA]</scope>
    <source>
        <strain evidence="2 3">DSM 26897</strain>
    </source>
</reference>
<keyword evidence="1" id="KW-1133">Transmembrane helix</keyword>
<evidence type="ECO:0000256" key="1">
    <source>
        <dbReference type="SAM" id="Phobius"/>
    </source>
</evidence>
<dbReference type="Proteomes" id="UP000184368">
    <property type="component" value="Unassembled WGS sequence"/>
</dbReference>
<keyword evidence="1" id="KW-0812">Transmembrane</keyword>
<accession>A0A1M4SJU4</accession>
<dbReference type="Pfam" id="PF03929">
    <property type="entry name" value="PepSY_TM"/>
    <property type="match status" value="1"/>
</dbReference>
<keyword evidence="1" id="KW-0472">Membrane</keyword>
<dbReference type="InterPro" id="IPR005625">
    <property type="entry name" value="PepSY-ass_TM"/>
</dbReference>
<dbReference type="EMBL" id="FQUO01000001">
    <property type="protein sequence ID" value="SHE32476.1"/>
    <property type="molecule type" value="Genomic_DNA"/>
</dbReference>
<dbReference type="OrthoDB" id="9806195at2"/>
<sequence length="252" mass="29145">MAKSKHYYIRKSHRYLGVILGVQFLLWTIGGLYFSWTDIDEIHGDFQHRQPSHLRGNLQLISPDSILRQLSNVDSIQSLQLISVLNKPYYNFSFYSKGHLKKVLADAGTGRIRQAISKNEAVQIAAASFNGKPAVEKVEYLVTTNGHHEYREKPLPAWAITFNHPTNTTVYVSAEWGRVESFRNNKWRLFDLLWMMHTMDYKGRDDINNWLLRAFSIFGLLTIISGFVLFWMSSKMSKRKKMAGQWPGSLTI</sequence>
<feature type="transmembrane region" description="Helical" evidence="1">
    <location>
        <begin position="15"/>
        <end position="36"/>
    </location>
</feature>
<proteinExistence type="predicted"/>
<name>A0A1M4SJU4_9BACT</name>
<dbReference type="RefSeq" id="WP_073039059.1">
    <property type="nucleotide sequence ID" value="NZ_FQUO01000001.1"/>
</dbReference>
<organism evidence="2 3">
    <name type="scientific">Cnuella takakiae</name>
    <dbReference type="NCBI Taxonomy" id="1302690"/>
    <lineage>
        <taxon>Bacteria</taxon>
        <taxon>Pseudomonadati</taxon>
        <taxon>Bacteroidota</taxon>
        <taxon>Chitinophagia</taxon>
        <taxon>Chitinophagales</taxon>
        <taxon>Chitinophagaceae</taxon>
        <taxon>Cnuella</taxon>
    </lineage>
</organism>
<dbReference type="AlphaFoldDB" id="A0A1M4SJU4"/>
<protein>
    <recommendedName>
        <fullName evidence="4">PepSY-associated TM region</fullName>
    </recommendedName>
</protein>
<keyword evidence="3" id="KW-1185">Reference proteome</keyword>
<feature type="transmembrane region" description="Helical" evidence="1">
    <location>
        <begin position="210"/>
        <end position="232"/>
    </location>
</feature>